<dbReference type="InterPro" id="IPR003410">
    <property type="entry name" value="HYR_dom"/>
</dbReference>
<dbReference type="InterPro" id="IPR013320">
    <property type="entry name" value="ConA-like_dom_sf"/>
</dbReference>
<dbReference type="RefSeq" id="XP_013386423.1">
    <property type="nucleotide sequence ID" value="XM_013530969.2"/>
</dbReference>
<feature type="domain" description="Sushi" evidence="9">
    <location>
        <begin position="822"/>
        <end position="879"/>
    </location>
</feature>
<dbReference type="InterPro" id="IPR000436">
    <property type="entry name" value="Sushi_SCR_CCP_dom"/>
</dbReference>
<dbReference type="Gene3D" id="2.10.50.10">
    <property type="entry name" value="Tumor Necrosis Factor Receptor, subunit A, domain 2"/>
    <property type="match status" value="1"/>
</dbReference>
<dbReference type="SMART" id="SM00137">
    <property type="entry name" value="MAM"/>
    <property type="match status" value="2"/>
</dbReference>
<dbReference type="Gene3D" id="2.60.120.200">
    <property type="match status" value="2"/>
</dbReference>
<dbReference type="InterPro" id="IPR036383">
    <property type="entry name" value="TSP1_rpt_sf"/>
</dbReference>
<feature type="disulfide bond" evidence="5">
    <location>
        <begin position="850"/>
        <end position="877"/>
    </location>
</feature>
<evidence type="ECO:0000256" key="2">
    <source>
        <dbReference type="ARBA" id="ARBA00022737"/>
    </source>
</evidence>
<keyword evidence="10" id="KW-1185">Reference proteome</keyword>
<dbReference type="InterPro" id="IPR000998">
    <property type="entry name" value="MAM_dom"/>
</dbReference>
<dbReference type="PANTHER" id="PTHR19325">
    <property type="entry name" value="COMPLEMENT COMPONENT-RELATED SUSHI DOMAIN-CONTAINING"/>
    <property type="match status" value="1"/>
</dbReference>
<dbReference type="InterPro" id="IPR035976">
    <property type="entry name" value="Sushi/SCR/CCP_sf"/>
</dbReference>
<dbReference type="Pfam" id="PF00090">
    <property type="entry name" value="TSP_1"/>
    <property type="match status" value="1"/>
</dbReference>
<dbReference type="OMA" id="TWSENIS"/>
<dbReference type="Gene3D" id="2.10.70.10">
    <property type="entry name" value="Complement Module, domain 1"/>
    <property type="match status" value="2"/>
</dbReference>
<sequence length="1232" mass="135568">MKKALLLTIAIVIIAFLIRNSEVCHPAAVIIPVMTAITTIAVVSIATAANQNWKKGGGRPPPGTPDHPPYVLTCPPDRFYTASRGRTTAYTSAEFVRATYGSPPERVQGPELGGALAEGVYKIVYRGNDAQGKPHDCSFTVTVSVTRCPSNMTAPEHGEMECDPPGNIYGTQCNFRCSKQGYALVIPGETRDISTARTECTANGTWSENISPVCVHRCPDIPPPGNGYVSCTGNNKIICRAYCNPGYDNAMFYQTDRGFYWCSTDDGVWKPSLTIPPCSKMPDDFLGLFHTSTFNVSCNDNSSLAKLKESMIAELPTFLKDEYQDVIENFTVRINCSKNERKKRSLQELVEHQRINDSVLGGTGEGTAQVTIEVLVKRIPTASGFERRQTLYGIFSALNRATETASSNVGISKISRSKYGIDIQCKEGTVKSDINLACIACPQGTYYNSTSKVCTLCPLGSYQNESGQTSCKTCPNGETTLLTGSKQNDDCIKRRIWGPWTAWGECSVTCGGGHKMRTRSCVTDAEFCPTPGQVEKKPCNTELCRSCVPLVAPNNSALQCQKENDATTCSLTCADGYGFSSPVLEKYTCGPLTAFLWPHQTTDNPNGTLPNCAELKENDLQFYLQTEFPLPRPITCDSPEYSDAAEQIKTHFDTFVGSSICHQAQLCSFQPPKIIECIVAPDNATSKLTVGSHGKYLGTDVKSREAKQVYDEMVKLGQDFKSKVENGEIGIIIDGQFIPPDISSTQATGGRGCPLGSIFTSDFSACVECQPGTFYMDPKQCFLCDIGFYQPNQGQLDCIQCPSDTSTKTRGASSISECLPIKACVDPGVPQHGERYGDEFNPGRTVYFKCDDGFRMVGKPSLKCMDSGVWSGSTPRCARGVALSCGFEEGDLCGFRTEQIRGNADWTRTSNLDFPREGDDIPLVNDPAPTPRGKYFIYLNYSGEDSYDTLSARASSPIVERSSSQCLEFHFSAGVKTHCAKKQKAPPSLSIKVQDWVSKNQTELWKYKVSTFISWRTMVIPLPQSFEAYQVQIEGSLSNDPQMFLAVDDVIVRACTQDDDTSGAVSGRSGDVISSCNFDWSFCSWKDSQYWKIVSSDPHSPQRKIYAALTNQETRSTFVASNLVSENITGNSDFMCIRFKYIVHSFSRLTLLVRMRKGPNSYWSFYVWSDCILTMNWQLGPNSVTPWREAEVTIRSPGQAFQLVFSGVLFDWNPRLHEIGLDDVTVSRGACV</sequence>
<feature type="chain" id="PRO_5010288122" evidence="6">
    <location>
        <begin position="24"/>
        <end position="1232"/>
    </location>
</feature>
<feature type="domain" description="Sushi" evidence="9">
    <location>
        <begin position="146"/>
        <end position="216"/>
    </location>
</feature>
<dbReference type="InParanoid" id="A0A1S3HJX7"/>
<proteinExistence type="predicted"/>
<gene>
    <name evidence="11" type="primary">LOC106155927</name>
</gene>
<dbReference type="PROSITE" id="PS50060">
    <property type="entry name" value="MAM_2"/>
    <property type="match status" value="2"/>
</dbReference>
<accession>A0A1S3HJX7</accession>
<dbReference type="Pfam" id="PF07699">
    <property type="entry name" value="Ephrin_rec_like"/>
    <property type="match status" value="2"/>
</dbReference>
<dbReference type="OrthoDB" id="6162024at2759"/>
<feature type="domain" description="MAM" evidence="7">
    <location>
        <begin position="883"/>
        <end position="1057"/>
    </location>
</feature>
<dbReference type="SUPFAM" id="SSF57535">
    <property type="entry name" value="Complement control module/SCR domain"/>
    <property type="match status" value="2"/>
</dbReference>
<dbReference type="STRING" id="7574.A0A1S3HJX7"/>
<evidence type="ECO:0000259" key="8">
    <source>
        <dbReference type="PROSITE" id="PS50825"/>
    </source>
</evidence>
<dbReference type="SMART" id="SM01411">
    <property type="entry name" value="Ephrin_rec_like"/>
    <property type="match status" value="2"/>
</dbReference>
<dbReference type="CDD" id="cd06263">
    <property type="entry name" value="MAM"/>
    <property type="match status" value="1"/>
</dbReference>
<dbReference type="Proteomes" id="UP000085678">
    <property type="component" value="Unplaced"/>
</dbReference>
<evidence type="ECO:0000256" key="6">
    <source>
        <dbReference type="SAM" id="SignalP"/>
    </source>
</evidence>
<evidence type="ECO:0000313" key="11">
    <source>
        <dbReference type="RefSeq" id="XP_013386423.1"/>
    </source>
</evidence>
<dbReference type="Pfam" id="PF00629">
    <property type="entry name" value="MAM"/>
    <property type="match status" value="2"/>
</dbReference>
<evidence type="ECO:0000259" key="9">
    <source>
        <dbReference type="PROSITE" id="PS50923"/>
    </source>
</evidence>
<evidence type="ECO:0000256" key="4">
    <source>
        <dbReference type="ARBA" id="ARBA00023180"/>
    </source>
</evidence>
<evidence type="ECO:0000256" key="3">
    <source>
        <dbReference type="ARBA" id="ARBA00023157"/>
    </source>
</evidence>
<evidence type="ECO:0000259" key="7">
    <source>
        <dbReference type="PROSITE" id="PS50060"/>
    </source>
</evidence>
<dbReference type="Pfam" id="PF00084">
    <property type="entry name" value="Sushi"/>
    <property type="match status" value="1"/>
</dbReference>
<dbReference type="KEGG" id="lak:106155927"/>
<dbReference type="SUPFAM" id="SSF49899">
    <property type="entry name" value="Concanavalin A-like lectins/glucanases"/>
    <property type="match status" value="2"/>
</dbReference>
<dbReference type="PANTHER" id="PTHR19325:SF575">
    <property type="entry name" value="LOCOMOTION-RELATED PROTEIN HIKARU GENKI"/>
    <property type="match status" value="1"/>
</dbReference>
<dbReference type="GO" id="GO:0016020">
    <property type="term" value="C:membrane"/>
    <property type="evidence" value="ECO:0007669"/>
    <property type="project" value="InterPro"/>
</dbReference>
<protein>
    <submittedName>
        <fullName evidence="11">Uncharacterized protein LOC106155927</fullName>
    </submittedName>
</protein>
<dbReference type="InterPro" id="IPR011641">
    <property type="entry name" value="Tyr-kin_ephrin_A/B_rcpt-like"/>
</dbReference>
<dbReference type="AlphaFoldDB" id="A0A1S3HJX7"/>
<dbReference type="Gene3D" id="2.20.100.10">
    <property type="entry name" value="Thrombospondin type-1 (TSP1) repeat"/>
    <property type="match status" value="1"/>
</dbReference>
<dbReference type="SMART" id="SM00032">
    <property type="entry name" value="CCP"/>
    <property type="match status" value="3"/>
</dbReference>
<keyword evidence="3 5" id="KW-1015">Disulfide bond</keyword>
<keyword evidence="1 5" id="KW-0768">Sushi</keyword>
<dbReference type="GeneID" id="106155927"/>
<name>A0A1S3HJX7_LINAN</name>
<dbReference type="PROSITE" id="PS50923">
    <property type="entry name" value="SUSHI"/>
    <property type="match status" value="2"/>
</dbReference>
<feature type="signal peptide" evidence="6">
    <location>
        <begin position="1"/>
        <end position="23"/>
    </location>
</feature>
<feature type="domain" description="MAM" evidence="7">
    <location>
        <begin position="1074"/>
        <end position="1232"/>
    </location>
</feature>
<organism evidence="10 11">
    <name type="scientific">Lingula anatina</name>
    <name type="common">Brachiopod</name>
    <name type="synonym">Lingula unguis</name>
    <dbReference type="NCBI Taxonomy" id="7574"/>
    <lineage>
        <taxon>Eukaryota</taxon>
        <taxon>Metazoa</taxon>
        <taxon>Spiralia</taxon>
        <taxon>Lophotrochozoa</taxon>
        <taxon>Brachiopoda</taxon>
        <taxon>Linguliformea</taxon>
        <taxon>Lingulata</taxon>
        <taxon>Lingulida</taxon>
        <taxon>Linguloidea</taxon>
        <taxon>Lingulidae</taxon>
        <taxon>Lingula</taxon>
    </lineage>
</organism>
<feature type="domain" description="HYR" evidence="8">
    <location>
        <begin position="64"/>
        <end position="145"/>
    </location>
</feature>
<evidence type="ECO:0000256" key="5">
    <source>
        <dbReference type="PROSITE-ProRule" id="PRU00302"/>
    </source>
</evidence>
<keyword evidence="2" id="KW-0677">Repeat</keyword>
<dbReference type="PROSITE" id="PS50092">
    <property type="entry name" value="TSP1"/>
    <property type="match status" value="1"/>
</dbReference>
<dbReference type="InterPro" id="IPR050350">
    <property type="entry name" value="Compl-Cell_Adhes-Reg"/>
</dbReference>
<dbReference type="SUPFAM" id="SSF82895">
    <property type="entry name" value="TSP-1 type 1 repeat"/>
    <property type="match status" value="1"/>
</dbReference>
<dbReference type="PROSITE" id="PS50825">
    <property type="entry name" value="HYR"/>
    <property type="match status" value="1"/>
</dbReference>
<keyword evidence="4" id="KW-0325">Glycoprotein</keyword>
<comment type="caution">
    <text evidence="5">Lacks conserved residue(s) required for the propagation of feature annotation.</text>
</comment>
<evidence type="ECO:0000256" key="1">
    <source>
        <dbReference type="ARBA" id="ARBA00022659"/>
    </source>
</evidence>
<keyword evidence="6" id="KW-0732">Signal</keyword>
<dbReference type="CDD" id="cd00033">
    <property type="entry name" value="CCP"/>
    <property type="match status" value="2"/>
</dbReference>
<evidence type="ECO:0000313" key="10">
    <source>
        <dbReference type="Proteomes" id="UP000085678"/>
    </source>
</evidence>
<dbReference type="SMART" id="SM00209">
    <property type="entry name" value="TSP1"/>
    <property type="match status" value="1"/>
</dbReference>
<reference evidence="11" key="1">
    <citation type="submission" date="2025-08" db="UniProtKB">
        <authorList>
            <consortium name="RefSeq"/>
        </authorList>
    </citation>
    <scope>IDENTIFICATION</scope>
    <source>
        <tissue evidence="11">Gonads</tissue>
    </source>
</reference>
<dbReference type="InterPro" id="IPR000884">
    <property type="entry name" value="TSP1_rpt"/>
</dbReference>